<dbReference type="InterPro" id="IPR043459">
    <property type="entry name" value="NFD6/NOXY2-like"/>
</dbReference>
<dbReference type="PANTHER" id="PTHR33156">
    <property type="entry name" value="OS02G0230000 PROTEIN"/>
    <property type="match status" value="1"/>
</dbReference>
<sequence>MSIASSSIRSALLRSTLSSAASAKAARSPFRLSNQTSLARRTLSYLFDRCPVEMSCCVESLMPFHNATSSALLISMLSVTRRAYGWVPEGNCWF</sequence>
<dbReference type="AlphaFoldDB" id="A0AAP0E6R6"/>
<evidence type="ECO:0000313" key="2">
    <source>
        <dbReference type="Proteomes" id="UP001417504"/>
    </source>
</evidence>
<comment type="caution">
    <text evidence="1">The sequence shown here is derived from an EMBL/GenBank/DDBJ whole genome shotgun (WGS) entry which is preliminary data.</text>
</comment>
<keyword evidence="2" id="KW-1185">Reference proteome</keyword>
<reference evidence="1 2" key="1">
    <citation type="submission" date="2024-01" db="EMBL/GenBank/DDBJ databases">
        <title>Genome assemblies of Stephania.</title>
        <authorList>
            <person name="Yang L."/>
        </authorList>
    </citation>
    <scope>NUCLEOTIDE SEQUENCE [LARGE SCALE GENOMIC DNA]</scope>
    <source>
        <strain evidence="1">QJT</strain>
        <tissue evidence="1">Leaf</tissue>
    </source>
</reference>
<dbReference type="GO" id="GO:0005739">
    <property type="term" value="C:mitochondrion"/>
    <property type="evidence" value="ECO:0007669"/>
    <property type="project" value="TreeGrafter"/>
</dbReference>
<organism evidence="1 2">
    <name type="scientific">Stephania japonica</name>
    <dbReference type="NCBI Taxonomy" id="461633"/>
    <lineage>
        <taxon>Eukaryota</taxon>
        <taxon>Viridiplantae</taxon>
        <taxon>Streptophyta</taxon>
        <taxon>Embryophyta</taxon>
        <taxon>Tracheophyta</taxon>
        <taxon>Spermatophyta</taxon>
        <taxon>Magnoliopsida</taxon>
        <taxon>Ranunculales</taxon>
        <taxon>Menispermaceae</taxon>
        <taxon>Menispermoideae</taxon>
        <taxon>Cissampelideae</taxon>
        <taxon>Stephania</taxon>
    </lineage>
</organism>
<proteinExistence type="predicted"/>
<evidence type="ECO:0008006" key="3">
    <source>
        <dbReference type="Google" id="ProtNLM"/>
    </source>
</evidence>
<dbReference type="EMBL" id="JBBNAE010000011">
    <property type="protein sequence ID" value="KAK9085367.1"/>
    <property type="molecule type" value="Genomic_DNA"/>
</dbReference>
<gene>
    <name evidence="1" type="ORF">Sjap_025778</name>
</gene>
<evidence type="ECO:0000313" key="1">
    <source>
        <dbReference type="EMBL" id="KAK9085367.1"/>
    </source>
</evidence>
<protein>
    <recommendedName>
        <fullName evidence="3">Protein NUCLEAR FUSION DEFECTIVE 6, chloroplastic/mitochondrial-like</fullName>
    </recommendedName>
</protein>
<dbReference type="Proteomes" id="UP001417504">
    <property type="component" value="Unassembled WGS sequence"/>
</dbReference>
<name>A0AAP0E6R6_9MAGN</name>
<dbReference type="PANTHER" id="PTHR33156:SF59">
    <property type="entry name" value="PROTEIN NUCLEAR FUSION DEFECTIVE 6, CHLOROPLASTIC_MITOCHONDRIAL-LIKE"/>
    <property type="match status" value="1"/>
</dbReference>
<accession>A0AAP0E6R6</accession>